<feature type="transmembrane region" description="Helical" evidence="1">
    <location>
        <begin position="7"/>
        <end position="33"/>
    </location>
</feature>
<feature type="transmembrane region" description="Helical" evidence="1">
    <location>
        <begin position="201"/>
        <end position="221"/>
    </location>
</feature>
<gene>
    <name evidence="3" type="ORF">MHYMCMPASI_00451</name>
</gene>
<evidence type="ECO:0000259" key="2">
    <source>
        <dbReference type="SMART" id="SM00014"/>
    </source>
</evidence>
<dbReference type="SMART" id="SM00014">
    <property type="entry name" value="acidPPc"/>
    <property type="match status" value="1"/>
</dbReference>
<accession>A0A8S4C229</accession>
<keyword evidence="4" id="KW-1185">Reference proteome</keyword>
<comment type="caution">
    <text evidence="3">The sequence shown here is derived from an EMBL/GenBank/DDBJ whole genome shotgun (WGS) entry which is preliminary data.</text>
</comment>
<feature type="domain" description="Phosphatidic acid phosphatase type 2/haloperoxidase" evidence="2">
    <location>
        <begin position="94"/>
        <end position="218"/>
    </location>
</feature>
<proteinExistence type="predicted"/>
<dbReference type="EMBL" id="CAJVAF010000203">
    <property type="protein sequence ID" value="CAG7591578.1"/>
    <property type="molecule type" value="Genomic_DNA"/>
</dbReference>
<organism evidence="3 4">
    <name type="scientific">Hyalomma marginatum</name>
    <dbReference type="NCBI Taxonomy" id="34627"/>
    <lineage>
        <taxon>Eukaryota</taxon>
        <taxon>Metazoa</taxon>
        <taxon>Ecdysozoa</taxon>
        <taxon>Arthropoda</taxon>
        <taxon>Chelicerata</taxon>
        <taxon>Arachnida</taxon>
        <taxon>Acari</taxon>
        <taxon>Parasitiformes</taxon>
        <taxon>Ixodida</taxon>
        <taxon>Ixodoidea</taxon>
        <taxon>Ixodidae</taxon>
        <taxon>Hyalomminae</taxon>
        <taxon>Hyalomma</taxon>
    </lineage>
</organism>
<protein>
    <submittedName>
        <fullName evidence="3">Phosphatase PAP2 family protein</fullName>
    </submittedName>
</protein>
<reference evidence="3" key="1">
    <citation type="submission" date="2021-06" db="EMBL/GenBank/DDBJ databases">
        <authorList>
            <person name="Nardi T."/>
            <person name="Nardi T."/>
        </authorList>
    </citation>
    <scope>NUCLEOTIDE SEQUENCE</scope>
</reference>
<feature type="transmembrane region" description="Helical" evidence="1">
    <location>
        <begin position="177"/>
        <end position="195"/>
    </location>
</feature>
<dbReference type="InterPro" id="IPR000326">
    <property type="entry name" value="PAP2/HPO"/>
</dbReference>
<keyword evidence="1" id="KW-1133">Transmembrane helix</keyword>
<dbReference type="AlphaFoldDB" id="A0A8S4C229"/>
<dbReference type="InterPro" id="IPR036938">
    <property type="entry name" value="PAP2/HPO_sf"/>
</dbReference>
<dbReference type="SUPFAM" id="SSF48317">
    <property type="entry name" value="Acid phosphatase/Vanadium-dependent haloperoxidase"/>
    <property type="match status" value="1"/>
</dbReference>
<dbReference type="Pfam" id="PF01569">
    <property type="entry name" value="PAP2"/>
    <property type="match status" value="1"/>
</dbReference>
<dbReference type="Gene3D" id="1.20.144.10">
    <property type="entry name" value="Phosphatidic acid phosphatase type 2/haloperoxidase"/>
    <property type="match status" value="1"/>
</dbReference>
<dbReference type="Proteomes" id="UP000837675">
    <property type="component" value="Unassembled WGS sequence"/>
</dbReference>
<evidence type="ECO:0000256" key="1">
    <source>
        <dbReference type="SAM" id="Phobius"/>
    </source>
</evidence>
<evidence type="ECO:0000313" key="4">
    <source>
        <dbReference type="Proteomes" id="UP000837675"/>
    </source>
</evidence>
<sequence length="234" mass="26712">MKHFSLVMAFCFFLGGLFFYFPEIDLYLASLFYNPEVGFKNQGYYLRNFNPGMLLLDYGAIYIVPALFVAFICFFSLKLYKQNKSFHYKHYLPVIYIVLATLIGPLLVVNTMKDEIFCRARPESIEEFKGYKKFTPAFTLSDQCSKNCSFVSGHAAAIFMLFSLAFLIENQKKRRKAILYIIILGLLVGVGRMAFGKHFASDIVFSGFFVYIVSYILALLFKLPSINGTGKTTA</sequence>
<feature type="transmembrane region" description="Helical" evidence="1">
    <location>
        <begin position="91"/>
        <end position="109"/>
    </location>
</feature>
<feature type="transmembrane region" description="Helical" evidence="1">
    <location>
        <begin position="150"/>
        <end position="168"/>
    </location>
</feature>
<keyword evidence="1" id="KW-0472">Membrane</keyword>
<feature type="transmembrane region" description="Helical" evidence="1">
    <location>
        <begin position="53"/>
        <end position="79"/>
    </location>
</feature>
<dbReference type="CDD" id="cd03396">
    <property type="entry name" value="PAP2_like_6"/>
    <property type="match status" value="1"/>
</dbReference>
<name>A0A8S4C229_9ACAR</name>
<evidence type="ECO:0000313" key="3">
    <source>
        <dbReference type="EMBL" id="CAG7591578.1"/>
    </source>
</evidence>
<keyword evidence="1" id="KW-0812">Transmembrane</keyword>